<name>D2EFF1_PARA4</name>
<dbReference type="EMBL" id="GG730045">
    <property type="protein sequence ID" value="EEZ92956.1"/>
    <property type="molecule type" value="Genomic_DNA"/>
</dbReference>
<dbReference type="InterPro" id="IPR008928">
    <property type="entry name" value="6-hairpin_glycosidase_sf"/>
</dbReference>
<protein>
    <recommendedName>
        <fullName evidence="3">Glucan 1,4-alpha-glucosidase</fullName>
    </recommendedName>
</protein>
<accession>D2EFF1</accession>
<dbReference type="Proteomes" id="UP000009375">
    <property type="component" value="Unassembled WGS sequence"/>
</dbReference>
<gene>
    <name evidence="1" type="ORF">BJBARM4_0469</name>
</gene>
<evidence type="ECO:0008006" key="3">
    <source>
        <dbReference type="Google" id="ProtNLM"/>
    </source>
</evidence>
<evidence type="ECO:0000313" key="2">
    <source>
        <dbReference type="Proteomes" id="UP000009375"/>
    </source>
</evidence>
<dbReference type="InterPro" id="IPR012341">
    <property type="entry name" value="6hp_glycosidase-like_sf"/>
</dbReference>
<dbReference type="AlphaFoldDB" id="D2EFF1"/>
<evidence type="ECO:0000313" key="1">
    <source>
        <dbReference type="EMBL" id="EEZ92956.1"/>
    </source>
</evidence>
<dbReference type="SUPFAM" id="SSF48208">
    <property type="entry name" value="Six-hairpin glycosidases"/>
    <property type="match status" value="1"/>
</dbReference>
<proteinExistence type="predicted"/>
<dbReference type="Gene3D" id="1.50.10.10">
    <property type="match status" value="1"/>
</dbReference>
<dbReference type="GO" id="GO:0005975">
    <property type="term" value="P:carbohydrate metabolic process"/>
    <property type="evidence" value="ECO:0007669"/>
    <property type="project" value="InterPro"/>
</dbReference>
<organism evidence="1 2">
    <name type="scientific">Candidatus Parvarchaeum acidiphilum ARMAN-4</name>
    <dbReference type="NCBI Taxonomy" id="662760"/>
    <lineage>
        <taxon>Archaea</taxon>
        <taxon>Candidatus Parvarchaeota</taxon>
        <taxon>Candidatus Parvarchaeum</taxon>
    </lineage>
</organism>
<sequence length="449" mass="52196">MSSFENNKKAETIEFTTKKERLDTIKKVITEVKRHFIPFNDLVKIPASLKYPDYNLMWNRDAAYSSYYITEFTGNVKKSPLYELLKEDINDLETLNGKLITTLWENLDSEIKKIRMNGYEKDISKVDSKIGDNHILSRFDVDENGVKRAENDKKEGKTTRSWTIQYDSAPMVVIATERYIQEHSTEKLKNANKKIIKNLDFLVNYMNNFHETPCADAWEQYYFYERDNTLTGQNYIGKTIDAYSVSSIYKGIKSAKQLAKTLDIKITDIEESNIANFLLNNLTVNDEKRGTFLAKSKIEYGETMPSVGAEEVEIFSMFKPEGVEQLEKNTIKVIEKELFNGNYLPIRYKFFGKYRNIIDNYFQRGSWFHLGLQYAMYLIKKGEKEPAENIINYVETRIGDDGSLPEQEIYDEYKVNDPNGFFEKNGNSTIKCLLWAETAYLAAVSNFIN</sequence>
<reference evidence="1 2" key="1">
    <citation type="journal article" date="2010" name="Proc. Natl. Acad. Sci. U.S.A.">
        <title>Enigmatic, ultrasmall, uncultivated Archaea.</title>
        <authorList>
            <person name="Baker B.J."/>
            <person name="Comolli L.R."/>
            <person name="Dick G.J."/>
            <person name="Hauser L.J."/>
            <person name="Hyatt D."/>
            <person name="Dill B.D."/>
            <person name="Land M.L."/>
            <person name="Verberkmoes N.C."/>
            <person name="Hettich R.L."/>
            <person name="Banfield J.F."/>
        </authorList>
    </citation>
    <scope>NUCLEOTIDE SEQUENCE [LARGE SCALE GENOMIC DNA]</scope>
</reference>